<feature type="transmembrane region" description="Helical" evidence="7">
    <location>
        <begin position="179"/>
        <end position="198"/>
    </location>
</feature>
<feature type="transmembrane region" description="Helical" evidence="7">
    <location>
        <begin position="48"/>
        <end position="72"/>
    </location>
</feature>
<evidence type="ECO:0000256" key="5">
    <source>
        <dbReference type="ARBA" id="ARBA00022989"/>
    </source>
</evidence>
<dbReference type="PANTHER" id="PTHR22926">
    <property type="entry name" value="PHOSPHO-N-ACETYLMURAMOYL-PENTAPEPTIDE-TRANSFERASE"/>
    <property type="match status" value="1"/>
</dbReference>
<proteinExistence type="predicted"/>
<feature type="transmembrane region" description="Helical" evidence="7">
    <location>
        <begin position="147"/>
        <end position="167"/>
    </location>
</feature>
<feature type="transmembrane region" description="Helical" evidence="7">
    <location>
        <begin position="312"/>
        <end position="334"/>
    </location>
</feature>
<name>A0A3B1E0H1_9ZZZZ</name>
<gene>
    <name evidence="8" type="ORF">MNBD_PLANCTO02-153</name>
</gene>
<dbReference type="GO" id="GO:0036380">
    <property type="term" value="F:UDP-N-acetylglucosamine-undecaprenyl-phosphate N-acetylglucosaminephosphotransferase activity"/>
    <property type="evidence" value="ECO:0007669"/>
    <property type="project" value="UniProtKB-EC"/>
</dbReference>
<organism evidence="8">
    <name type="scientific">hydrothermal vent metagenome</name>
    <dbReference type="NCBI Taxonomy" id="652676"/>
    <lineage>
        <taxon>unclassified sequences</taxon>
        <taxon>metagenomes</taxon>
        <taxon>ecological metagenomes</taxon>
    </lineage>
</organism>
<dbReference type="EMBL" id="UOGL01000216">
    <property type="protein sequence ID" value="VAX38525.1"/>
    <property type="molecule type" value="Genomic_DNA"/>
</dbReference>
<feature type="transmembrane region" description="Helical" evidence="7">
    <location>
        <begin position="98"/>
        <end position="116"/>
    </location>
</feature>
<dbReference type="GO" id="GO:0071555">
    <property type="term" value="P:cell wall organization"/>
    <property type="evidence" value="ECO:0007669"/>
    <property type="project" value="TreeGrafter"/>
</dbReference>
<accession>A0A3B1E0H1</accession>
<keyword evidence="4 7" id="KW-0812">Transmembrane</keyword>
<keyword evidence="3 8" id="KW-0808">Transferase</keyword>
<dbReference type="EC" id="2.7.8.33" evidence="8"/>
<dbReference type="GO" id="GO:0044038">
    <property type="term" value="P:cell wall macromolecule biosynthetic process"/>
    <property type="evidence" value="ECO:0007669"/>
    <property type="project" value="TreeGrafter"/>
</dbReference>
<evidence type="ECO:0000256" key="2">
    <source>
        <dbReference type="ARBA" id="ARBA00022475"/>
    </source>
</evidence>
<feature type="transmembrane region" description="Helical" evidence="7">
    <location>
        <begin position="204"/>
        <end position="222"/>
    </location>
</feature>
<dbReference type="GO" id="GO:0005886">
    <property type="term" value="C:plasma membrane"/>
    <property type="evidence" value="ECO:0007669"/>
    <property type="project" value="UniProtKB-SubCell"/>
</dbReference>
<evidence type="ECO:0000256" key="3">
    <source>
        <dbReference type="ARBA" id="ARBA00022679"/>
    </source>
</evidence>
<feature type="transmembrane region" description="Helical" evidence="7">
    <location>
        <begin position="340"/>
        <end position="360"/>
    </location>
</feature>
<dbReference type="Pfam" id="PF00953">
    <property type="entry name" value="Glycos_transf_4"/>
    <property type="match status" value="1"/>
</dbReference>
<evidence type="ECO:0000256" key="7">
    <source>
        <dbReference type="SAM" id="Phobius"/>
    </source>
</evidence>
<dbReference type="AlphaFoldDB" id="A0A3B1E0H1"/>
<dbReference type="PANTHER" id="PTHR22926:SF3">
    <property type="entry name" value="UNDECAPRENYL-PHOSPHATE ALPHA-N-ACETYLGLUCOSAMINYL 1-PHOSPHATE TRANSFERASE"/>
    <property type="match status" value="1"/>
</dbReference>
<keyword evidence="6 7" id="KW-0472">Membrane</keyword>
<sequence>MLTFVAACFCSAFVVSWAVTRIMRKFARRWGLVDQPADRKVHKRSTPLGGGVAIVLGVVIPLGMIQIIAWFLGSTGSYPEWIPSFVLDHLEGVRERSGSMWIILAGGATLAILGLLDDKYNLPWKPRLAIQFLIAIAMTLSGVKGSFFIMLPWIASAITVFWILGLINSFNFLDNMNGLSAGIAFIASVLFAIIMLTSLSEPRWLVGGVMLVLAGSLGGFLYHNWRGKIFMGDSGSYFIGLMMACMTVLGTFYDSSNSSKHVILAPLCILAVPLYDTCSVILIRLMQGRSPFQPDKSHFSHRLVDLGMSQKNAVLTVYLTTLTTGIGALLLYHVDNWQGAWLVLALVCCVLAVIAILETAGRNSS</sequence>
<evidence type="ECO:0000256" key="1">
    <source>
        <dbReference type="ARBA" id="ARBA00004651"/>
    </source>
</evidence>
<feature type="transmembrane region" description="Helical" evidence="7">
    <location>
        <begin position="264"/>
        <end position="286"/>
    </location>
</feature>
<evidence type="ECO:0000313" key="8">
    <source>
        <dbReference type="EMBL" id="VAX38525.1"/>
    </source>
</evidence>
<protein>
    <submittedName>
        <fullName evidence="8">Undecaprenyl-phosphate alpha-N-acetylglucosaminyl 1-phosphate transferase</fullName>
        <ecNumber evidence="8">2.7.8.33</ecNumber>
    </submittedName>
</protein>
<comment type="subcellular location">
    <subcellularLocation>
        <location evidence="1">Cell membrane</location>
        <topology evidence="1">Multi-pass membrane protein</topology>
    </subcellularLocation>
</comment>
<dbReference type="GO" id="GO:0009103">
    <property type="term" value="P:lipopolysaccharide biosynthetic process"/>
    <property type="evidence" value="ECO:0007669"/>
    <property type="project" value="TreeGrafter"/>
</dbReference>
<reference evidence="8" key="1">
    <citation type="submission" date="2018-06" db="EMBL/GenBank/DDBJ databases">
        <authorList>
            <person name="Zhirakovskaya E."/>
        </authorList>
    </citation>
    <scope>NUCLEOTIDE SEQUENCE</scope>
</reference>
<keyword evidence="5 7" id="KW-1133">Transmembrane helix</keyword>
<evidence type="ECO:0000256" key="4">
    <source>
        <dbReference type="ARBA" id="ARBA00022692"/>
    </source>
</evidence>
<feature type="transmembrane region" description="Helical" evidence="7">
    <location>
        <begin position="234"/>
        <end position="252"/>
    </location>
</feature>
<keyword evidence="2" id="KW-1003">Cell membrane</keyword>
<dbReference type="CDD" id="cd06853">
    <property type="entry name" value="GT_WecA_like"/>
    <property type="match status" value="1"/>
</dbReference>
<dbReference type="InterPro" id="IPR000715">
    <property type="entry name" value="Glycosyl_transferase_4"/>
</dbReference>
<evidence type="ECO:0000256" key="6">
    <source>
        <dbReference type="ARBA" id="ARBA00023136"/>
    </source>
</evidence>